<dbReference type="OrthoDB" id="10530722at2759"/>
<keyword evidence="1" id="KW-0472">Membrane</keyword>
<dbReference type="HOGENOM" id="CLU_1797961_0_0_1"/>
<sequence>MSISIPEELLLSDDDIPDMPDMLESEVVCALAELVGVLLIDIDIPDIELPPIDIPDIELLPIDILAIDDIVDANVLLALDIASMLIDDMLDNIVLLALDIASMLIDAILDATVLDALDMASIFMLLPIFIPSILNVKYNTLFFIFYSILPTNVI</sequence>
<proteinExistence type="predicted"/>
<dbReference type="EMBL" id="FN394217">
    <property type="protein sequence ID" value="CAY87076.1"/>
    <property type="molecule type" value="Genomic_DNA"/>
</dbReference>
<dbReference type="Proteomes" id="UP000000286">
    <property type="component" value="Chromosome XVI"/>
</dbReference>
<reference evidence="2 3" key="1">
    <citation type="journal article" date="2009" name="Proc. Natl. Acad. Sci. U.S.A.">
        <title>Eukaryote-to-eukaryote gene transfer events revealed by the genome sequence of the wine yeast Saccharomyces cerevisiae EC1118.</title>
        <authorList>
            <person name="Novo M."/>
            <person name="Bigey F."/>
            <person name="Beyne E."/>
            <person name="Galeote V."/>
            <person name="Gavory F."/>
            <person name="Mallet S."/>
            <person name="Cambot B."/>
            <person name="Legras J.L."/>
            <person name="Wincker P."/>
            <person name="Casaregola S."/>
            <person name="Dequin S."/>
        </authorList>
    </citation>
    <scope>NUCLEOTIDE SEQUENCE [LARGE SCALE GENOMIC DNA]</scope>
    <source>
        <strain evidence="3">Lalvin EC1118 / Prise de mousse</strain>
    </source>
</reference>
<evidence type="ECO:0000313" key="2">
    <source>
        <dbReference type="EMBL" id="CAY87076.1"/>
    </source>
</evidence>
<keyword evidence="1" id="KW-1133">Transmembrane helix</keyword>
<gene>
    <name evidence="2" type="ORF">EC1118_1P2_4544g</name>
</gene>
<dbReference type="AlphaFoldDB" id="C8ZJE5"/>
<evidence type="ECO:0000313" key="3">
    <source>
        <dbReference type="Proteomes" id="UP000000286"/>
    </source>
</evidence>
<feature type="transmembrane region" description="Helical" evidence="1">
    <location>
        <begin position="120"/>
        <end position="149"/>
    </location>
</feature>
<accession>C8ZJE5</accession>
<protein>
    <submittedName>
        <fullName evidence="2">EC1118_1P2_4544p</fullName>
    </submittedName>
</protein>
<evidence type="ECO:0000256" key="1">
    <source>
        <dbReference type="SAM" id="Phobius"/>
    </source>
</evidence>
<name>C8ZJE5_YEAS8</name>
<organism evidence="2 3">
    <name type="scientific">Saccharomyces cerevisiae (strain Lalvin EC1118 / Prise de mousse)</name>
    <name type="common">Baker's yeast</name>
    <dbReference type="NCBI Taxonomy" id="643680"/>
    <lineage>
        <taxon>Eukaryota</taxon>
        <taxon>Fungi</taxon>
        <taxon>Dikarya</taxon>
        <taxon>Ascomycota</taxon>
        <taxon>Saccharomycotina</taxon>
        <taxon>Saccharomycetes</taxon>
        <taxon>Saccharomycetales</taxon>
        <taxon>Saccharomycetaceae</taxon>
        <taxon>Saccharomyces</taxon>
    </lineage>
</organism>
<keyword evidence="1" id="KW-0812">Transmembrane</keyword>